<keyword evidence="1" id="KW-1133">Transmembrane helix</keyword>
<dbReference type="Pfam" id="PF04892">
    <property type="entry name" value="VanZ"/>
    <property type="match status" value="1"/>
</dbReference>
<feature type="domain" description="VanZ-like" evidence="2">
    <location>
        <begin position="44"/>
        <end position="158"/>
    </location>
</feature>
<protein>
    <submittedName>
        <fullName evidence="3">VanZ family protein</fullName>
    </submittedName>
</protein>
<keyword evidence="1" id="KW-0812">Transmembrane</keyword>
<keyword evidence="1" id="KW-0472">Membrane</keyword>
<evidence type="ECO:0000259" key="2">
    <source>
        <dbReference type="Pfam" id="PF04892"/>
    </source>
</evidence>
<feature type="transmembrane region" description="Helical" evidence="1">
    <location>
        <begin position="180"/>
        <end position="198"/>
    </location>
</feature>
<reference evidence="3 4" key="1">
    <citation type="journal article" date="2017" name="Genome Med.">
        <title>A novel Ruminococcus gnavus clade enriched in inflammatory bowel disease patients.</title>
        <authorList>
            <person name="Hall A.B."/>
            <person name="Yassour M."/>
            <person name="Sauk J."/>
            <person name="Garner A."/>
            <person name="Jiang X."/>
            <person name="Arthur T."/>
            <person name="Lagoudas G.K."/>
            <person name="Vatanen T."/>
            <person name="Fornelos N."/>
            <person name="Wilson R."/>
            <person name="Bertha M."/>
            <person name="Cohen M."/>
            <person name="Garber J."/>
            <person name="Khalili H."/>
            <person name="Gevers D."/>
            <person name="Ananthakrishnan A.N."/>
            <person name="Kugathasan S."/>
            <person name="Lander E.S."/>
            <person name="Blainey P."/>
            <person name="Vlamakis H."/>
            <person name="Xavier R.J."/>
            <person name="Huttenhower C."/>
        </authorList>
    </citation>
    <scope>NUCLEOTIDE SEQUENCE [LARGE SCALE GENOMIC DNA]</scope>
    <source>
        <strain evidence="3 4">RJX1118</strain>
    </source>
</reference>
<feature type="transmembrane region" description="Helical" evidence="1">
    <location>
        <begin position="84"/>
        <end position="105"/>
    </location>
</feature>
<dbReference type="AlphaFoldDB" id="A0A2N5NHI0"/>
<organism evidence="3 4">
    <name type="scientific">Mediterraneibacter gnavus</name>
    <name type="common">Ruminococcus gnavus</name>
    <dbReference type="NCBI Taxonomy" id="33038"/>
    <lineage>
        <taxon>Bacteria</taxon>
        <taxon>Bacillati</taxon>
        <taxon>Bacillota</taxon>
        <taxon>Clostridia</taxon>
        <taxon>Lachnospirales</taxon>
        <taxon>Lachnospiraceae</taxon>
        <taxon>Mediterraneibacter</taxon>
    </lineage>
</organism>
<evidence type="ECO:0000313" key="3">
    <source>
        <dbReference type="EMBL" id="PLT54701.1"/>
    </source>
</evidence>
<accession>A0A2N5NHI0</accession>
<name>A0A2N5NHI0_MEDGN</name>
<sequence length="200" mass="23445">MQNMIFVLYPLFCILLPCMLYVLIQTKGFHQRTNFIHMIWVFIFLYYVYLVLETTGIGTIWEIGLYPGMKLQEEINLIPFRDGISLSMILNVVMFMPLGFLLPLLWKEYQSLVRTAIIGFCFSCGIEFCQLFNRRVSDVDDLLMNTLGAIFGWLIWIVSSRITHLKYGRRNQGFGGKEGAVYLALSLVGQFFLYNWRWMI</sequence>
<feature type="transmembrane region" description="Helical" evidence="1">
    <location>
        <begin position="6"/>
        <end position="24"/>
    </location>
</feature>
<comment type="caution">
    <text evidence="3">The sequence shown here is derived from an EMBL/GenBank/DDBJ whole genome shotgun (WGS) entry which is preliminary data.</text>
</comment>
<dbReference type="Proteomes" id="UP000234849">
    <property type="component" value="Unassembled WGS sequence"/>
</dbReference>
<proteinExistence type="predicted"/>
<dbReference type="InterPro" id="IPR006976">
    <property type="entry name" value="VanZ-like"/>
</dbReference>
<dbReference type="PANTHER" id="PTHR36834:SF2">
    <property type="entry name" value="MEMBRANE PROTEIN"/>
    <property type="match status" value="1"/>
</dbReference>
<feature type="transmembrane region" description="Helical" evidence="1">
    <location>
        <begin position="142"/>
        <end position="159"/>
    </location>
</feature>
<evidence type="ECO:0000313" key="4">
    <source>
        <dbReference type="Proteomes" id="UP000234849"/>
    </source>
</evidence>
<dbReference type="EMBL" id="NIHM01000011">
    <property type="protein sequence ID" value="PLT54701.1"/>
    <property type="molecule type" value="Genomic_DNA"/>
</dbReference>
<evidence type="ECO:0000256" key="1">
    <source>
        <dbReference type="SAM" id="Phobius"/>
    </source>
</evidence>
<dbReference type="InterPro" id="IPR053150">
    <property type="entry name" value="Teicoplanin_resist-assoc"/>
</dbReference>
<dbReference type="PANTHER" id="PTHR36834">
    <property type="entry name" value="MEMBRANE PROTEIN-RELATED"/>
    <property type="match status" value="1"/>
</dbReference>
<feature type="transmembrane region" description="Helical" evidence="1">
    <location>
        <begin position="36"/>
        <end position="64"/>
    </location>
</feature>
<gene>
    <name evidence="3" type="ORF">CDL18_08990</name>
</gene>
<dbReference type="RefSeq" id="WP_101879728.1">
    <property type="nucleotide sequence ID" value="NZ_NIHM01000011.1"/>
</dbReference>